<dbReference type="Gene3D" id="2.120.10.10">
    <property type="match status" value="1"/>
</dbReference>
<feature type="domain" description="Sialidase" evidence="2">
    <location>
        <begin position="124"/>
        <end position="341"/>
    </location>
</feature>
<dbReference type="InterPro" id="IPR002860">
    <property type="entry name" value="BNR_rpt"/>
</dbReference>
<organism evidence="3 4">
    <name type="scientific">Thalassoglobus polymorphus</name>
    <dbReference type="NCBI Taxonomy" id="2527994"/>
    <lineage>
        <taxon>Bacteria</taxon>
        <taxon>Pseudomonadati</taxon>
        <taxon>Planctomycetota</taxon>
        <taxon>Planctomycetia</taxon>
        <taxon>Planctomycetales</taxon>
        <taxon>Planctomycetaceae</taxon>
        <taxon>Thalassoglobus</taxon>
    </lineage>
</organism>
<dbReference type="AlphaFoldDB" id="A0A517QIE7"/>
<feature type="signal peptide" evidence="1">
    <location>
        <begin position="1"/>
        <end position="20"/>
    </location>
</feature>
<gene>
    <name evidence="3" type="ORF">Mal48_06340</name>
</gene>
<name>A0A517QIE7_9PLAN</name>
<dbReference type="EMBL" id="CP036267">
    <property type="protein sequence ID" value="QDT31401.1"/>
    <property type="molecule type" value="Genomic_DNA"/>
</dbReference>
<dbReference type="SUPFAM" id="SSF50939">
    <property type="entry name" value="Sialidases"/>
    <property type="match status" value="1"/>
</dbReference>
<dbReference type="Pfam" id="PF13088">
    <property type="entry name" value="BNR_2"/>
    <property type="match status" value="1"/>
</dbReference>
<feature type="chain" id="PRO_5021859184" evidence="1">
    <location>
        <begin position="21"/>
        <end position="363"/>
    </location>
</feature>
<dbReference type="InterPro" id="IPR011040">
    <property type="entry name" value="Sialidase"/>
</dbReference>
<accession>A0A517QIE7</accession>
<evidence type="ECO:0000259" key="2">
    <source>
        <dbReference type="Pfam" id="PF13088"/>
    </source>
</evidence>
<dbReference type="PANTHER" id="PTHR43752">
    <property type="entry name" value="BNR/ASP-BOX REPEAT FAMILY PROTEIN"/>
    <property type="match status" value="1"/>
</dbReference>
<proteinExistence type="predicted"/>
<reference evidence="3 4" key="1">
    <citation type="submission" date="2019-02" db="EMBL/GenBank/DDBJ databases">
        <title>Deep-cultivation of Planctomycetes and their phenomic and genomic characterization uncovers novel biology.</title>
        <authorList>
            <person name="Wiegand S."/>
            <person name="Jogler M."/>
            <person name="Boedeker C."/>
            <person name="Pinto D."/>
            <person name="Vollmers J."/>
            <person name="Rivas-Marin E."/>
            <person name="Kohn T."/>
            <person name="Peeters S.H."/>
            <person name="Heuer A."/>
            <person name="Rast P."/>
            <person name="Oberbeckmann S."/>
            <person name="Bunk B."/>
            <person name="Jeske O."/>
            <person name="Meyerdierks A."/>
            <person name="Storesund J.E."/>
            <person name="Kallscheuer N."/>
            <person name="Luecker S."/>
            <person name="Lage O.M."/>
            <person name="Pohl T."/>
            <person name="Merkel B.J."/>
            <person name="Hornburger P."/>
            <person name="Mueller R.-W."/>
            <person name="Bruemmer F."/>
            <person name="Labrenz M."/>
            <person name="Spormann A.M."/>
            <person name="Op den Camp H."/>
            <person name="Overmann J."/>
            <person name="Amann R."/>
            <person name="Jetten M.S.M."/>
            <person name="Mascher T."/>
            <person name="Medema M.H."/>
            <person name="Devos D.P."/>
            <person name="Kaster A.-K."/>
            <person name="Ovreas L."/>
            <person name="Rohde M."/>
            <person name="Galperin M.Y."/>
            <person name="Jogler C."/>
        </authorList>
    </citation>
    <scope>NUCLEOTIDE SEQUENCE [LARGE SCALE GENOMIC DNA]</scope>
    <source>
        <strain evidence="3 4">Mal48</strain>
    </source>
</reference>
<dbReference type="CDD" id="cd15482">
    <property type="entry name" value="Sialidase_non-viral"/>
    <property type="match status" value="1"/>
</dbReference>
<dbReference type="KEGG" id="tpol:Mal48_06340"/>
<keyword evidence="4" id="KW-1185">Reference proteome</keyword>
<evidence type="ECO:0000313" key="3">
    <source>
        <dbReference type="EMBL" id="QDT31401.1"/>
    </source>
</evidence>
<dbReference type="InterPro" id="IPR036278">
    <property type="entry name" value="Sialidase_sf"/>
</dbReference>
<sequence precursor="true">MKISLATILLFTTCVQTLHAQELELHPKLQPLPFKLMGPFTRTKEGDILAIDAKATYLSKDNGKTWSEPRPIFAPGTKMTVSNERAILTTQDGTIIVGFMNLDERKWTWKDELHDAPGAVLPTYVMRSTDSGKTWQNIQKMHDDWSGCVRDMIQTQDGRIIFTAMKMLHNPGRHTVLTYSSNDDGLTWTASNLIDLGGQGHHGGVTEPTLIELEDGRIWQLIRTNWGEFWSGYSNNGGRHWQILQPSGIPASSAPGMLTRLDSGRLMLLWNRTFPEGQDNWKLSGGDGLWSEVPVSNFREELSLSFSNDDGKTWTPPTVIASHKGKWLSYPYAFESTPGQIWLTTMQGNVRASFREADFVSEK</sequence>
<dbReference type="Proteomes" id="UP000315724">
    <property type="component" value="Chromosome"/>
</dbReference>
<evidence type="ECO:0000313" key="4">
    <source>
        <dbReference type="Proteomes" id="UP000315724"/>
    </source>
</evidence>
<dbReference type="OrthoDB" id="7294637at2"/>
<dbReference type="Pfam" id="PF02012">
    <property type="entry name" value="BNR"/>
    <property type="match status" value="1"/>
</dbReference>
<dbReference type="PANTHER" id="PTHR43752:SF2">
    <property type="entry name" value="BNR_ASP-BOX REPEAT FAMILY PROTEIN"/>
    <property type="match status" value="1"/>
</dbReference>
<evidence type="ECO:0000256" key="1">
    <source>
        <dbReference type="SAM" id="SignalP"/>
    </source>
</evidence>
<protein>
    <submittedName>
        <fullName evidence="3">BNR/Asp-box repeat protein</fullName>
    </submittedName>
</protein>
<dbReference type="RefSeq" id="WP_145195926.1">
    <property type="nucleotide sequence ID" value="NZ_CP036267.1"/>
</dbReference>
<keyword evidence="1" id="KW-0732">Signal</keyword>